<reference evidence="2" key="1">
    <citation type="submission" date="2020-11" db="EMBL/GenBank/DDBJ databases">
        <authorList>
            <consortium name="DOE Joint Genome Institute"/>
            <person name="Ahrendt S."/>
            <person name="Riley R."/>
            <person name="Andreopoulos W."/>
            <person name="Labutti K."/>
            <person name="Pangilinan J."/>
            <person name="Ruiz-Duenas F.J."/>
            <person name="Barrasa J.M."/>
            <person name="Sanchez-Garcia M."/>
            <person name="Camarero S."/>
            <person name="Miyauchi S."/>
            <person name="Serrano A."/>
            <person name="Linde D."/>
            <person name="Babiker R."/>
            <person name="Drula E."/>
            <person name="Ayuso-Fernandez I."/>
            <person name="Pacheco R."/>
            <person name="Padilla G."/>
            <person name="Ferreira P."/>
            <person name="Barriuso J."/>
            <person name="Kellner H."/>
            <person name="Castanera R."/>
            <person name="Alfaro M."/>
            <person name="Ramirez L."/>
            <person name="Pisabarro A.G."/>
            <person name="Kuo A."/>
            <person name="Tritt A."/>
            <person name="Lipzen A."/>
            <person name="He G."/>
            <person name="Yan M."/>
            <person name="Ng V."/>
            <person name="Cullen D."/>
            <person name="Martin F."/>
            <person name="Rosso M.-N."/>
            <person name="Henrissat B."/>
            <person name="Hibbett D."/>
            <person name="Martinez A.T."/>
            <person name="Grigoriev I.V."/>
        </authorList>
    </citation>
    <scope>NUCLEOTIDE SEQUENCE</scope>
    <source>
        <strain evidence="2">ATCC 90797</strain>
    </source>
</reference>
<dbReference type="Proteomes" id="UP000807025">
    <property type="component" value="Unassembled WGS sequence"/>
</dbReference>
<dbReference type="AlphaFoldDB" id="A0A9P5ZKA5"/>
<evidence type="ECO:0000313" key="3">
    <source>
        <dbReference type="Proteomes" id="UP000807025"/>
    </source>
</evidence>
<evidence type="ECO:0000313" key="1">
    <source>
        <dbReference type="EMBL" id="KAF9488295.1"/>
    </source>
</evidence>
<sequence length="115" mass="13002">PSELGWWVGWGHKSDPAIERPADQYTAAWWAWWNAMQPKGQSLSGPKQVAELEDNVEWTVLDKPGINDFLSVVATLAWWATKLKPMSKASPHFQSWQNAIADVYTVMYALIDSKA</sequence>
<organism evidence="2 3">
    <name type="scientific">Pleurotus eryngii</name>
    <name type="common">Boletus of the steppes</name>
    <dbReference type="NCBI Taxonomy" id="5323"/>
    <lineage>
        <taxon>Eukaryota</taxon>
        <taxon>Fungi</taxon>
        <taxon>Dikarya</taxon>
        <taxon>Basidiomycota</taxon>
        <taxon>Agaricomycotina</taxon>
        <taxon>Agaricomycetes</taxon>
        <taxon>Agaricomycetidae</taxon>
        <taxon>Agaricales</taxon>
        <taxon>Pleurotineae</taxon>
        <taxon>Pleurotaceae</taxon>
        <taxon>Pleurotus</taxon>
    </lineage>
</organism>
<feature type="non-terminal residue" evidence="2">
    <location>
        <position position="1"/>
    </location>
</feature>
<dbReference type="OrthoDB" id="2683861at2759"/>
<gene>
    <name evidence="2" type="ORF">BDN71DRAFT_1401803</name>
    <name evidence="1" type="ORF">BDN71DRAFT_1403459</name>
</gene>
<accession>A0A9P5ZKA5</accession>
<dbReference type="EMBL" id="MU154675">
    <property type="protein sequence ID" value="KAF9489334.1"/>
    <property type="molecule type" value="Genomic_DNA"/>
</dbReference>
<dbReference type="EMBL" id="MU154720">
    <property type="protein sequence ID" value="KAF9488295.1"/>
    <property type="molecule type" value="Genomic_DNA"/>
</dbReference>
<name>A0A9P5ZKA5_PLEER</name>
<comment type="caution">
    <text evidence="2">The sequence shown here is derived from an EMBL/GenBank/DDBJ whole genome shotgun (WGS) entry which is preliminary data.</text>
</comment>
<keyword evidence="3" id="KW-1185">Reference proteome</keyword>
<proteinExistence type="predicted"/>
<protein>
    <submittedName>
        <fullName evidence="2">Uncharacterized protein</fullName>
    </submittedName>
</protein>
<evidence type="ECO:0000313" key="2">
    <source>
        <dbReference type="EMBL" id="KAF9489334.1"/>
    </source>
</evidence>